<keyword evidence="10" id="KW-0408">Iron</keyword>
<comment type="caution">
    <text evidence="14">The sequence shown here is derived from an EMBL/GenBank/DDBJ whole genome shotgun (WGS) entry which is preliminary data.</text>
</comment>
<dbReference type="EMBL" id="BTFW01000001">
    <property type="protein sequence ID" value="GMM59368.1"/>
    <property type="molecule type" value="Genomic_DNA"/>
</dbReference>
<evidence type="ECO:0000256" key="3">
    <source>
        <dbReference type="ARBA" id="ARBA00022448"/>
    </source>
</evidence>
<keyword evidence="4" id="KW-1003">Cell membrane</keyword>
<keyword evidence="7" id="KW-0479">Metal-binding</keyword>
<dbReference type="InterPro" id="IPR011577">
    <property type="entry name" value="Cyt_b561_bac/Ni-Hgenase"/>
</dbReference>
<dbReference type="PANTHER" id="PTHR30485">
    <property type="entry name" value="NI/FE-HYDROGENASE 1 B-TYPE CYTOCHROME SUBUNIT"/>
    <property type="match status" value="1"/>
</dbReference>
<evidence type="ECO:0000259" key="13">
    <source>
        <dbReference type="Pfam" id="PF01292"/>
    </source>
</evidence>
<keyword evidence="11 12" id="KW-0472">Membrane</keyword>
<name>A0ABQ6P2A0_9SPHN</name>
<evidence type="ECO:0000313" key="15">
    <source>
        <dbReference type="Proteomes" id="UP001187221"/>
    </source>
</evidence>
<keyword evidence="9 12" id="KW-1133">Transmembrane helix</keyword>
<feature type="transmembrane region" description="Helical" evidence="12">
    <location>
        <begin position="138"/>
        <end position="162"/>
    </location>
</feature>
<evidence type="ECO:0000256" key="8">
    <source>
        <dbReference type="ARBA" id="ARBA00022982"/>
    </source>
</evidence>
<dbReference type="RefSeq" id="WP_317973226.1">
    <property type="nucleotide sequence ID" value="NZ_BTFW01000001.1"/>
</dbReference>
<evidence type="ECO:0000256" key="12">
    <source>
        <dbReference type="SAM" id="Phobius"/>
    </source>
</evidence>
<evidence type="ECO:0000256" key="1">
    <source>
        <dbReference type="ARBA" id="ARBA00004651"/>
    </source>
</evidence>
<evidence type="ECO:0000256" key="7">
    <source>
        <dbReference type="ARBA" id="ARBA00022723"/>
    </source>
</evidence>
<evidence type="ECO:0000256" key="5">
    <source>
        <dbReference type="ARBA" id="ARBA00022617"/>
    </source>
</evidence>
<dbReference type="InterPro" id="IPR016174">
    <property type="entry name" value="Di-haem_cyt_TM"/>
</dbReference>
<keyword evidence="15" id="KW-1185">Reference proteome</keyword>
<dbReference type="SUPFAM" id="SSF81342">
    <property type="entry name" value="Transmembrane di-heme cytochromes"/>
    <property type="match status" value="1"/>
</dbReference>
<accession>A0ABQ6P2A0</accession>
<keyword evidence="8" id="KW-0249">Electron transport</keyword>
<keyword evidence="3" id="KW-0813">Transport</keyword>
<evidence type="ECO:0000256" key="2">
    <source>
        <dbReference type="ARBA" id="ARBA00008622"/>
    </source>
</evidence>
<dbReference type="InterPro" id="IPR051542">
    <property type="entry name" value="Hydrogenase_cytochrome"/>
</dbReference>
<dbReference type="PANTHER" id="PTHR30485:SF0">
    <property type="entry name" value="NI_FE-HYDROGENASE 1 B-TYPE CYTOCHROME SUBUNIT-RELATED"/>
    <property type="match status" value="1"/>
</dbReference>
<reference evidence="14 15" key="1">
    <citation type="submission" date="2023-06" db="EMBL/GenBank/DDBJ databases">
        <title>Draft genome sequence of Novosphingobium sp. strain IK01.</title>
        <authorList>
            <person name="Hatamoto M."/>
            <person name="Ikarashi T."/>
            <person name="Yamaguchi T."/>
        </authorList>
    </citation>
    <scope>NUCLEOTIDE SEQUENCE [LARGE SCALE GENOMIC DNA]</scope>
    <source>
        <strain evidence="14 15">IK01</strain>
    </source>
</reference>
<proteinExistence type="inferred from homology"/>
<evidence type="ECO:0000256" key="9">
    <source>
        <dbReference type="ARBA" id="ARBA00022989"/>
    </source>
</evidence>
<dbReference type="Pfam" id="PF01292">
    <property type="entry name" value="Ni_hydr_CYTB"/>
    <property type="match status" value="1"/>
</dbReference>
<organism evidence="14 15">
    <name type="scientific">Novosphingobium pituita</name>
    <dbReference type="NCBI Taxonomy" id="3056842"/>
    <lineage>
        <taxon>Bacteria</taxon>
        <taxon>Pseudomonadati</taxon>
        <taxon>Pseudomonadota</taxon>
        <taxon>Alphaproteobacteria</taxon>
        <taxon>Sphingomonadales</taxon>
        <taxon>Sphingomonadaceae</taxon>
        <taxon>Novosphingobium</taxon>
    </lineage>
</organism>
<comment type="similarity">
    <text evidence="2">Belongs to the HupC/HyaC/HydC family.</text>
</comment>
<dbReference type="Proteomes" id="UP001187221">
    <property type="component" value="Unassembled WGS sequence"/>
</dbReference>
<dbReference type="Gene3D" id="1.20.950.20">
    <property type="entry name" value="Transmembrane di-heme cytochromes, Chain C"/>
    <property type="match status" value="1"/>
</dbReference>
<dbReference type="InterPro" id="IPR000516">
    <property type="entry name" value="Ni-dep_Hydgase_cyt-B"/>
</dbReference>
<feature type="transmembrane region" description="Helical" evidence="12">
    <location>
        <begin position="196"/>
        <end position="213"/>
    </location>
</feature>
<protein>
    <submittedName>
        <fullName evidence="14">Ni/Fe-hydrogenase, b-type cytochrome subunit</fullName>
    </submittedName>
</protein>
<feature type="domain" description="Cytochrome b561 bacterial/Ni-hydrogenase" evidence="13">
    <location>
        <begin position="23"/>
        <end position="230"/>
    </location>
</feature>
<evidence type="ECO:0000256" key="11">
    <source>
        <dbReference type="ARBA" id="ARBA00023136"/>
    </source>
</evidence>
<evidence type="ECO:0000256" key="4">
    <source>
        <dbReference type="ARBA" id="ARBA00022475"/>
    </source>
</evidence>
<feature type="transmembrane region" description="Helical" evidence="12">
    <location>
        <begin position="30"/>
        <end position="50"/>
    </location>
</feature>
<comment type="subcellular location">
    <subcellularLocation>
        <location evidence="1">Cell membrane</location>
        <topology evidence="1">Multi-pass membrane protein</topology>
    </subcellularLocation>
</comment>
<evidence type="ECO:0000256" key="10">
    <source>
        <dbReference type="ARBA" id="ARBA00023004"/>
    </source>
</evidence>
<keyword evidence="6 12" id="KW-0812">Transmembrane</keyword>
<gene>
    <name evidence="14" type="primary">cybH</name>
    <name evidence="14" type="ORF">NUTIK01_01450</name>
</gene>
<dbReference type="NCBIfam" id="TIGR02125">
    <property type="entry name" value="CytB-hydogenase"/>
    <property type="match status" value="1"/>
</dbReference>
<keyword evidence="5" id="KW-0349">Heme</keyword>
<evidence type="ECO:0000256" key="6">
    <source>
        <dbReference type="ARBA" id="ARBA00022692"/>
    </source>
</evidence>
<evidence type="ECO:0000313" key="14">
    <source>
        <dbReference type="EMBL" id="GMM59368.1"/>
    </source>
</evidence>
<feature type="transmembrane region" description="Helical" evidence="12">
    <location>
        <begin position="71"/>
        <end position="90"/>
    </location>
</feature>
<dbReference type="PRINTS" id="PR00161">
    <property type="entry name" value="NIHGNASECYTB"/>
</dbReference>
<feature type="transmembrane region" description="Helical" evidence="12">
    <location>
        <begin position="169"/>
        <end position="190"/>
    </location>
</feature>
<sequence length="241" mass="27604">MAKRFIKSSKIDAEITRDGMVYVYEAPVRAWHWINAAAIVGLFLTGYLIGSPPPALTGEPSAHYLFGWIRFIHFACGQIMAVGILFRLYWSFVGNYFSREIIRPPFFSRKFWRGVWLESVSYLKAEHSPRRYIGHNPLAIISMHVMFMWVVIFMIITGFALYGEGEGAGWIHTVFTGPVLLLVGGNSFTIHTLHHFGMWAMVIFVLMHIYAAVREDILSREAIITSMISGWRKNRKVTPID</sequence>